<dbReference type="OrthoDB" id="86147at2157"/>
<sequence precursor="true">MSSMKGVLVAVILASLVAYMIGSLYPVPVGIPGITTGSPGAAASTVTTTVTETMWKTTTYTNTLTSIAFQTLVSTTTVTTTLTEYSVSTIILAEGPGLTRVEVVIPSFRQADSGGELMLAGRYLALRYASWRPFIAVCEANTNTTCMYLTPFQVKGPAVYAKLLSYDGFYYTELYDVAEVVAGISSMGMAKPILLFKAADGWSCSLTASSQSAVTIANCSRVSLNVGPAKGMSMIEAVVRYVNSTSISYVSSILYQSGSEPSLPNATWRVLQWLDENASYDYDKAASNSTYIYDPITFATLKKGICTDYALFTATALVNISWDVYILVFNTTNGGHAVAGVVVNGGFFILDQHLPPVEVDDYFRDLESFIGGSLNSDIFLHRIWLENGSLRLLMTRVSLGDLARLYPDTNPADGLTQAFASELVNVFKALGRYNPGAGSQVCVDFTWPGFKYYSDALAKQYAVYVAEKVLQQGGSIIVSSVALTDQYTVHICYR</sequence>
<evidence type="ECO:0000313" key="3">
    <source>
        <dbReference type="EMBL" id="ADV64977.1"/>
    </source>
</evidence>
<reference evidence="4" key="1">
    <citation type="submission" date="2010-11" db="EMBL/GenBank/DDBJ databases">
        <title>The complete genome of Desulfurococcus mucosus DSM 2162.</title>
        <authorList>
            <consortium name="US DOE Joint Genome Institute (JGI-PGF)"/>
            <person name="Lucas S."/>
            <person name="Copeland A."/>
            <person name="Lapidus A."/>
            <person name="Bruce D."/>
            <person name="Goodwin L."/>
            <person name="Pitluck S."/>
            <person name="Kyrpides N."/>
            <person name="Mavromatis K."/>
            <person name="Pagani I."/>
            <person name="Ivanova N."/>
            <person name="Ovchinnikova G."/>
            <person name="Chertkov O."/>
            <person name="Held B."/>
            <person name="Brettin T."/>
            <person name="Detter J.C."/>
            <person name="Tapia R."/>
            <person name="Han C."/>
            <person name="Land M."/>
            <person name="Hauser L."/>
            <person name="Markowitz V."/>
            <person name="Cheng J.-F."/>
            <person name="Hugenholtz P."/>
            <person name="Woyke T."/>
            <person name="Wu D."/>
            <person name="Wirth R."/>
            <person name="Bilek Y."/>
            <person name="Hader T."/>
            <person name="Klenk H.-P."/>
            <person name="Eisen J.A."/>
        </authorList>
    </citation>
    <scope>NUCLEOTIDE SEQUENCE [LARGE SCALE GENOMIC DNA]</scope>
    <source>
        <strain evidence="4">ATCC 35584 / DSM 2162 / JCM 9187 / O7/1</strain>
    </source>
</reference>
<dbReference type="Proteomes" id="UP000001068">
    <property type="component" value="Chromosome"/>
</dbReference>
<dbReference type="eggNOG" id="arCOG02164">
    <property type="taxonomic scope" value="Archaea"/>
</dbReference>
<dbReference type="RefSeq" id="WP_013562199.1">
    <property type="nucleotide sequence ID" value="NC_014961.1"/>
</dbReference>
<dbReference type="Pfam" id="PF04473">
    <property type="entry name" value="DUF553"/>
    <property type="match status" value="1"/>
</dbReference>
<keyword evidence="4" id="KW-1185">Reference proteome</keyword>
<feature type="domain" description="Transglutaminase-like" evidence="2">
    <location>
        <begin position="260"/>
        <end position="365"/>
    </location>
</feature>
<protein>
    <recommendedName>
        <fullName evidence="2">Transglutaminase-like domain-containing protein</fullName>
    </recommendedName>
</protein>
<dbReference type="KEGG" id="dmu:Desmu_0669"/>
<name>E8R901_DESM0</name>
<evidence type="ECO:0000259" key="2">
    <source>
        <dbReference type="Pfam" id="PF04473"/>
    </source>
</evidence>
<evidence type="ECO:0000313" key="4">
    <source>
        <dbReference type="Proteomes" id="UP000001068"/>
    </source>
</evidence>
<dbReference type="GeneID" id="10153363"/>
<comment type="similarity">
    <text evidence="1">Belongs to the UPF0252 family.</text>
</comment>
<evidence type="ECO:0000256" key="1">
    <source>
        <dbReference type="ARBA" id="ARBA00007458"/>
    </source>
</evidence>
<dbReference type="HOGENOM" id="CLU_551666_0_0_2"/>
<reference evidence="3 4" key="2">
    <citation type="journal article" date="2011" name="Stand. Genomic Sci.">
        <title>Complete genome sequence of Desulfurococcus mucosus type strain (O7/1).</title>
        <authorList>
            <person name="Wirth R."/>
            <person name="Chertkov O."/>
            <person name="Held B."/>
            <person name="Lapidus A."/>
            <person name="Nolan M."/>
            <person name="Lucas S."/>
            <person name="Hammon N."/>
            <person name="Deshpande S."/>
            <person name="Cheng J.F."/>
            <person name="Tapia R."/>
            <person name="Han C."/>
            <person name="Goodwin L."/>
            <person name="Pitluck S."/>
            <person name="Liolios K."/>
            <person name="Ioanna P."/>
            <person name="Ivanova N."/>
            <person name="Mavromatis K."/>
            <person name="Mikhailova N."/>
            <person name="Pati A."/>
            <person name="Chen A."/>
            <person name="Palaniappan K."/>
            <person name="Land M."/>
            <person name="Hauser L."/>
            <person name="Chang Y.J."/>
            <person name="Jeffries C.D."/>
            <person name="Bilek Y."/>
            <person name="Hader T."/>
            <person name="Rohde M."/>
            <person name="Spring S."/>
            <person name="Sikorski J."/>
            <person name="Goker M."/>
            <person name="Woyke T."/>
            <person name="Bristow J."/>
            <person name="Eisen J.A."/>
            <person name="Markowitz V."/>
            <person name="Hugenholtz P."/>
            <person name="Kyrpides N.C."/>
            <person name="Klenk H.P."/>
        </authorList>
    </citation>
    <scope>NUCLEOTIDE SEQUENCE [LARGE SCALE GENOMIC DNA]</scope>
    <source>
        <strain evidence="4">ATCC 35584 / DSM 2162 / JCM 9187 / O7/1</strain>
    </source>
</reference>
<dbReference type="Gene3D" id="3.10.620.30">
    <property type="match status" value="1"/>
</dbReference>
<gene>
    <name evidence="3" type="ordered locus">Desmu_0669</name>
</gene>
<dbReference type="EMBL" id="CP002363">
    <property type="protein sequence ID" value="ADV64977.1"/>
    <property type="molecule type" value="Genomic_DNA"/>
</dbReference>
<dbReference type="InterPro" id="IPR007562">
    <property type="entry name" value="Transglutaminase-like_domain"/>
</dbReference>
<dbReference type="AlphaFoldDB" id="E8R901"/>
<proteinExistence type="inferred from homology"/>
<organism evidence="3 4">
    <name type="scientific">Desulfurococcus mucosus (strain ATCC 35584 / DSM 2162 / JCM 9187 / O7/1)</name>
    <dbReference type="NCBI Taxonomy" id="765177"/>
    <lineage>
        <taxon>Archaea</taxon>
        <taxon>Thermoproteota</taxon>
        <taxon>Thermoprotei</taxon>
        <taxon>Desulfurococcales</taxon>
        <taxon>Desulfurococcaceae</taxon>
        <taxon>Desulfurococcus</taxon>
    </lineage>
</organism>
<accession>E8R901</accession>